<accession>A0AAE1JSD5</accession>
<dbReference type="AlphaFoldDB" id="A0AAE1JSD5"/>
<organism evidence="2 3">
    <name type="scientific">Acacia crassicarpa</name>
    <name type="common">northern wattle</name>
    <dbReference type="NCBI Taxonomy" id="499986"/>
    <lineage>
        <taxon>Eukaryota</taxon>
        <taxon>Viridiplantae</taxon>
        <taxon>Streptophyta</taxon>
        <taxon>Embryophyta</taxon>
        <taxon>Tracheophyta</taxon>
        <taxon>Spermatophyta</taxon>
        <taxon>Magnoliopsida</taxon>
        <taxon>eudicotyledons</taxon>
        <taxon>Gunneridae</taxon>
        <taxon>Pentapetalae</taxon>
        <taxon>rosids</taxon>
        <taxon>fabids</taxon>
        <taxon>Fabales</taxon>
        <taxon>Fabaceae</taxon>
        <taxon>Caesalpinioideae</taxon>
        <taxon>mimosoid clade</taxon>
        <taxon>Acacieae</taxon>
        <taxon>Acacia</taxon>
    </lineage>
</organism>
<reference evidence="2" key="1">
    <citation type="submission" date="2023-10" db="EMBL/GenBank/DDBJ databases">
        <title>Chromosome-level genome of the transformable northern wattle, Acacia crassicarpa.</title>
        <authorList>
            <person name="Massaro I."/>
            <person name="Sinha N.R."/>
            <person name="Poethig S."/>
            <person name="Leichty A.R."/>
        </authorList>
    </citation>
    <scope>NUCLEOTIDE SEQUENCE</scope>
    <source>
        <strain evidence="2">Acra3RX</strain>
        <tissue evidence="2">Leaf</tissue>
    </source>
</reference>
<name>A0AAE1JSD5_9FABA</name>
<proteinExistence type="predicted"/>
<sequence>MIRRLDTMITEFLQQQLERKGKIIEDYEPTPQIVPSQIFSIVSQSSLINDMRDPTQQIKTKRRPKVASRMKSSIEMSTKQKRTCSYYQGNGHYKTGCSKQKVCVKLMFVFDSSNLMRSL</sequence>
<evidence type="ECO:0000313" key="3">
    <source>
        <dbReference type="Proteomes" id="UP001293593"/>
    </source>
</evidence>
<feature type="region of interest" description="Disordered" evidence="1">
    <location>
        <begin position="53"/>
        <end position="76"/>
    </location>
</feature>
<comment type="caution">
    <text evidence="2">The sequence shown here is derived from an EMBL/GenBank/DDBJ whole genome shotgun (WGS) entry which is preliminary data.</text>
</comment>
<gene>
    <name evidence="2" type="ORF">QN277_018964</name>
</gene>
<dbReference type="Proteomes" id="UP001293593">
    <property type="component" value="Unassembled WGS sequence"/>
</dbReference>
<evidence type="ECO:0000256" key="1">
    <source>
        <dbReference type="SAM" id="MobiDB-lite"/>
    </source>
</evidence>
<evidence type="ECO:0000313" key="2">
    <source>
        <dbReference type="EMBL" id="KAK4275955.1"/>
    </source>
</evidence>
<keyword evidence="3" id="KW-1185">Reference proteome</keyword>
<feature type="compositionally biased region" description="Basic residues" evidence="1">
    <location>
        <begin position="59"/>
        <end position="68"/>
    </location>
</feature>
<dbReference type="EMBL" id="JAWXYG010000004">
    <property type="protein sequence ID" value="KAK4275955.1"/>
    <property type="molecule type" value="Genomic_DNA"/>
</dbReference>
<protein>
    <submittedName>
        <fullName evidence="2">Uncharacterized protein</fullName>
    </submittedName>
</protein>